<protein>
    <submittedName>
        <fullName evidence="4">3-keto-steroid reductase</fullName>
    </submittedName>
</protein>
<dbReference type="GO" id="GO:0050664">
    <property type="term" value="F:oxidoreductase activity, acting on NAD(P)H, oxygen as acceptor"/>
    <property type="evidence" value="ECO:0007669"/>
    <property type="project" value="TreeGrafter"/>
</dbReference>
<proteinExistence type="inferred from homology"/>
<dbReference type="EMBL" id="ANFO01001108">
    <property type="protein sequence ID" value="KGQ04224.1"/>
    <property type="molecule type" value="Genomic_DNA"/>
</dbReference>
<dbReference type="InterPro" id="IPR002347">
    <property type="entry name" value="SDR_fam"/>
</dbReference>
<evidence type="ECO:0000256" key="1">
    <source>
        <dbReference type="ARBA" id="ARBA00006484"/>
    </source>
</evidence>
<evidence type="ECO:0000313" key="5">
    <source>
        <dbReference type="Proteomes" id="UP000030106"/>
    </source>
</evidence>
<dbReference type="PANTHER" id="PTHR43008:SF8">
    <property type="entry name" value="BENZIL REDUCTASE ((S)-BENZOIN FORMING) IRC24"/>
    <property type="match status" value="1"/>
</dbReference>
<keyword evidence="2" id="KW-0560">Oxidoreductase</keyword>
<dbReference type="PANTHER" id="PTHR43008">
    <property type="entry name" value="BENZIL REDUCTASE"/>
    <property type="match status" value="1"/>
</dbReference>
<dbReference type="OrthoDB" id="1933717at2759"/>
<dbReference type="PRINTS" id="PR00081">
    <property type="entry name" value="GDHRDH"/>
</dbReference>
<comment type="similarity">
    <text evidence="1">Belongs to the short-chain dehydrogenases/reductases (SDR) family.</text>
</comment>
<dbReference type="InterPro" id="IPR036291">
    <property type="entry name" value="NAD(P)-bd_dom_sf"/>
</dbReference>
<evidence type="ECO:0000256" key="3">
    <source>
        <dbReference type="SAM" id="MobiDB-lite"/>
    </source>
</evidence>
<feature type="region of interest" description="Disordered" evidence="3">
    <location>
        <begin position="158"/>
        <end position="177"/>
    </location>
</feature>
<dbReference type="AlphaFoldDB" id="A0A0A2VTY5"/>
<accession>A0A0A2VTY5</accession>
<evidence type="ECO:0000313" key="4">
    <source>
        <dbReference type="EMBL" id="KGQ04224.1"/>
    </source>
</evidence>
<dbReference type="GO" id="GO:0016616">
    <property type="term" value="F:oxidoreductase activity, acting on the CH-OH group of donors, NAD or NADP as acceptor"/>
    <property type="evidence" value="ECO:0007669"/>
    <property type="project" value="UniProtKB-ARBA"/>
</dbReference>
<dbReference type="eggNOG" id="KOG1478">
    <property type="taxonomic scope" value="Eukaryota"/>
</dbReference>
<dbReference type="Pfam" id="PF00106">
    <property type="entry name" value="adh_short"/>
    <property type="match status" value="1"/>
</dbReference>
<organism evidence="4 5">
    <name type="scientific">Beauveria bassiana D1-5</name>
    <dbReference type="NCBI Taxonomy" id="1245745"/>
    <lineage>
        <taxon>Eukaryota</taxon>
        <taxon>Fungi</taxon>
        <taxon>Dikarya</taxon>
        <taxon>Ascomycota</taxon>
        <taxon>Pezizomycotina</taxon>
        <taxon>Sordariomycetes</taxon>
        <taxon>Hypocreomycetidae</taxon>
        <taxon>Hypocreales</taxon>
        <taxon>Cordycipitaceae</taxon>
        <taxon>Beauveria</taxon>
    </lineage>
</organism>
<reference evidence="4 5" key="1">
    <citation type="submission" date="2012-10" db="EMBL/GenBank/DDBJ databases">
        <title>Genome sequencing and analysis of entomopathogenic fungi Beauveria bassiana D1-5.</title>
        <authorList>
            <person name="Li Q."/>
            <person name="Wang L."/>
            <person name="Zhang Z."/>
            <person name="Wang Q."/>
            <person name="Ren J."/>
            <person name="Wang M."/>
            <person name="Xu W."/>
            <person name="Wang J."/>
            <person name="Lu Y."/>
            <person name="Du Q."/>
            <person name="Sun Z."/>
        </authorList>
    </citation>
    <scope>NUCLEOTIDE SEQUENCE [LARGE SCALE GENOMIC DNA]</scope>
    <source>
        <strain evidence="4 5">D1-5</strain>
    </source>
</reference>
<dbReference type="Proteomes" id="UP000030106">
    <property type="component" value="Unassembled WGS sequence"/>
</dbReference>
<dbReference type="STRING" id="1245745.A0A0A2VTY5"/>
<gene>
    <name evidence="4" type="ORF">BBAD15_g10528</name>
</gene>
<comment type="caution">
    <text evidence="4">The sequence shown here is derived from an EMBL/GenBank/DDBJ whole genome shotgun (WGS) entry which is preliminary data.</text>
</comment>
<dbReference type="Gene3D" id="3.40.50.720">
    <property type="entry name" value="NAD(P)-binding Rossmann-like Domain"/>
    <property type="match status" value="1"/>
</dbReference>
<dbReference type="SUPFAM" id="SSF51735">
    <property type="entry name" value="NAD(P)-binding Rossmann-fold domains"/>
    <property type="match status" value="1"/>
</dbReference>
<evidence type="ECO:0000256" key="2">
    <source>
        <dbReference type="ARBA" id="ARBA00023002"/>
    </source>
</evidence>
<dbReference type="HOGENOM" id="CLU_010194_9_0_1"/>
<sequence length="272" mass="29378">MTVDRKIVLITGAAAGIGLEAVKALVGSQHASYDILLSARKLAQAQAAAEDITRDFPSTVSIVTPLEIDVSSDKSIEEAADLIQSRYGRIDVLVNNAGLLPDFSVASGQLSLREGWSKAWDINVTSSHVMTHTFAPLLLRSNDPRLLFITSSTSTLVGTENGDLPTNKPSNRGWPKTQMRTMVPSYRCAKTGLNMMMRLLREWHRMLSDDGVKTWAVSPGFLATRLGGDQDANKKMGAGDPALGGGFIKDIIEGKRDGDIGKAITRDGVQPW</sequence>
<name>A0A0A2VTY5_BEABA</name>